<comment type="caution">
    <text evidence="1">The sequence shown here is derived from an EMBL/GenBank/DDBJ whole genome shotgun (WGS) entry which is preliminary data.</text>
</comment>
<sequence>SVAEPSNISNNSSLENISYGDKLCPQDKINYLESKLQIEKEKSDKITSDWFDFGVNSNTSYAGDEKHLSCNNGEVERNCAVSASDTVLKSSSKSQKLPGKTHSSPLFTKCVVKMDYILVMFVIRKFTINLQLGVILGIM</sequence>
<name>A0ABN7PNF5_TIMPD</name>
<gene>
    <name evidence="1" type="ORF">TPAB3V08_LOCUS14668</name>
</gene>
<feature type="non-terminal residue" evidence="1">
    <location>
        <position position="139"/>
    </location>
</feature>
<dbReference type="Proteomes" id="UP001153148">
    <property type="component" value="Unassembled WGS sequence"/>
</dbReference>
<proteinExistence type="predicted"/>
<protein>
    <recommendedName>
        <fullName evidence="3">Breast cancer 2</fullName>
    </recommendedName>
</protein>
<evidence type="ECO:0000313" key="1">
    <source>
        <dbReference type="EMBL" id="CAG2067725.1"/>
    </source>
</evidence>
<evidence type="ECO:0008006" key="3">
    <source>
        <dbReference type="Google" id="ProtNLM"/>
    </source>
</evidence>
<organism evidence="1 2">
    <name type="scientific">Timema podura</name>
    <name type="common">Walking stick</name>
    <dbReference type="NCBI Taxonomy" id="61482"/>
    <lineage>
        <taxon>Eukaryota</taxon>
        <taxon>Metazoa</taxon>
        <taxon>Ecdysozoa</taxon>
        <taxon>Arthropoda</taxon>
        <taxon>Hexapoda</taxon>
        <taxon>Insecta</taxon>
        <taxon>Pterygota</taxon>
        <taxon>Neoptera</taxon>
        <taxon>Polyneoptera</taxon>
        <taxon>Phasmatodea</taxon>
        <taxon>Timematodea</taxon>
        <taxon>Timematoidea</taxon>
        <taxon>Timematidae</taxon>
        <taxon>Timema</taxon>
    </lineage>
</organism>
<accession>A0ABN7PNF5</accession>
<reference evidence="1" key="1">
    <citation type="submission" date="2021-03" db="EMBL/GenBank/DDBJ databases">
        <authorList>
            <person name="Tran Van P."/>
        </authorList>
    </citation>
    <scope>NUCLEOTIDE SEQUENCE</scope>
</reference>
<evidence type="ECO:0000313" key="2">
    <source>
        <dbReference type="Proteomes" id="UP001153148"/>
    </source>
</evidence>
<dbReference type="EMBL" id="CAJPIN010073955">
    <property type="protein sequence ID" value="CAG2067725.1"/>
    <property type="molecule type" value="Genomic_DNA"/>
</dbReference>
<feature type="non-terminal residue" evidence="1">
    <location>
        <position position="1"/>
    </location>
</feature>
<keyword evidence="2" id="KW-1185">Reference proteome</keyword>